<dbReference type="Proteomes" id="UP000276741">
    <property type="component" value="Chromosome"/>
</dbReference>
<dbReference type="RefSeq" id="WP_229768246.1">
    <property type="nucleotide sequence ID" value="NZ_AP018553.1"/>
</dbReference>
<gene>
    <name evidence="2" type="ORF">GCM10007116_17910</name>
    <name evidence="1" type="ORF">HS1genome_1542</name>
</gene>
<dbReference type="Proteomes" id="UP000616143">
    <property type="component" value="Unassembled WGS sequence"/>
</dbReference>
<proteinExistence type="predicted"/>
<sequence length="166" mass="18743">MIRRFCGIDLAVVRPSSVAVIRGEFIEVHDVWKDEEIIELCGDAGAIDAPLTRASGFRKVDRMAMRVGARLLPPSWMPKLVERAMKLSSKLSLIETHPTTSEKNLVLKVEGYKDHFDAAICALTYVLYLNKMTLRITAEDGEIHLIPKGIKIELKEIENGMYTFRV</sequence>
<reference evidence="2" key="4">
    <citation type="submission" date="2020-09" db="EMBL/GenBank/DDBJ databases">
        <authorList>
            <person name="Sun Q."/>
            <person name="Ohkuma M."/>
        </authorList>
    </citation>
    <scope>NUCLEOTIDE SEQUENCE</scope>
    <source>
        <strain evidence="2">JCM 31740</strain>
    </source>
</reference>
<reference evidence="3" key="2">
    <citation type="submission" date="2018-04" db="EMBL/GenBank/DDBJ databases">
        <title>Complete genome sequence of Sulfodiicoccus acidiphilus strain HS-1.</title>
        <authorList>
            <person name="Sakai H.D."/>
            <person name="Kurosawa N."/>
        </authorList>
    </citation>
    <scope>NUCLEOTIDE SEQUENCE [LARGE SCALE GENOMIC DNA]</scope>
    <source>
        <strain evidence="3">HS-1</strain>
    </source>
</reference>
<protein>
    <recommendedName>
        <fullName evidence="4">DUF429 domain-containing protein</fullName>
    </recommendedName>
</protein>
<keyword evidence="3" id="KW-1185">Reference proteome</keyword>
<evidence type="ECO:0000313" key="3">
    <source>
        <dbReference type="Proteomes" id="UP000276741"/>
    </source>
</evidence>
<accession>A0A348B4Q1</accession>
<evidence type="ECO:0008006" key="4">
    <source>
        <dbReference type="Google" id="ProtNLM"/>
    </source>
</evidence>
<dbReference type="EMBL" id="AP018553">
    <property type="protein sequence ID" value="BBD73153.1"/>
    <property type="molecule type" value="Genomic_DNA"/>
</dbReference>
<reference evidence="1" key="3">
    <citation type="journal article" date="2019" name="BMC Res. Notes">
        <title>Complete genome sequence of the Sulfodiicoccus acidiphilus strain HS-1T, the first crenarchaeon that lacks polB3, isolated from an acidic hot spring in Ohwaku-dani, Hakone, Japan.</title>
        <authorList>
            <person name="Sakai H.D."/>
            <person name="Kurosawa N."/>
        </authorList>
    </citation>
    <scope>NUCLEOTIDE SEQUENCE</scope>
    <source>
        <strain evidence="1">HS-1</strain>
    </source>
</reference>
<reference evidence="2" key="1">
    <citation type="journal article" date="2014" name="Int. J. Syst. Evol. Microbiol.">
        <title>Complete genome sequence of Corynebacterium casei LMG S-19264T (=DSM 44701T), isolated from a smear-ripened cheese.</title>
        <authorList>
            <consortium name="US DOE Joint Genome Institute (JGI-PGF)"/>
            <person name="Walter F."/>
            <person name="Albersmeier A."/>
            <person name="Kalinowski J."/>
            <person name="Ruckert C."/>
        </authorList>
    </citation>
    <scope>NUCLEOTIDE SEQUENCE</scope>
    <source>
        <strain evidence="2">JCM 31740</strain>
    </source>
</reference>
<dbReference type="AlphaFoldDB" id="A0A348B4Q1"/>
<evidence type="ECO:0000313" key="2">
    <source>
        <dbReference type="EMBL" id="GGU01188.1"/>
    </source>
</evidence>
<evidence type="ECO:0000313" key="1">
    <source>
        <dbReference type="EMBL" id="BBD73153.1"/>
    </source>
</evidence>
<dbReference type="EMBL" id="BMQS01000019">
    <property type="protein sequence ID" value="GGU01188.1"/>
    <property type="molecule type" value="Genomic_DNA"/>
</dbReference>
<name>A0A348B4Q1_9CREN</name>
<dbReference type="KEGG" id="sacd:HS1genome_1542"/>
<organism evidence="1 3">
    <name type="scientific">Sulfodiicoccus acidiphilus</name>
    <dbReference type="NCBI Taxonomy" id="1670455"/>
    <lineage>
        <taxon>Archaea</taxon>
        <taxon>Thermoproteota</taxon>
        <taxon>Thermoprotei</taxon>
        <taxon>Sulfolobales</taxon>
        <taxon>Sulfolobaceae</taxon>
        <taxon>Sulfodiicoccus</taxon>
    </lineage>
</organism>
<dbReference type="GeneID" id="38667047"/>